<dbReference type="AlphaFoldDB" id="A0A1M7Y670"/>
<dbReference type="SUPFAM" id="SSF88659">
    <property type="entry name" value="Sigma3 and sigma4 domains of RNA polymerase sigma factors"/>
    <property type="match status" value="1"/>
</dbReference>
<dbReference type="PANTHER" id="PTHR43133:SF25">
    <property type="entry name" value="RNA POLYMERASE SIGMA FACTOR RFAY-RELATED"/>
    <property type="match status" value="1"/>
</dbReference>
<dbReference type="PANTHER" id="PTHR43133">
    <property type="entry name" value="RNA POLYMERASE ECF-TYPE SIGMA FACTO"/>
    <property type="match status" value="1"/>
</dbReference>
<dbReference type="Proteomes" id="UP000184603">
    <property type="component" value="Unassembled WGS sequence"/>
</dbReference>
<feature type="domain" description="RNA polymerase sigma-70 region 2" evidence="5">
    <location>
        <begin position="3"/>
        <end position="68"/>
    </location>
</feature>
<dbReference type="GO" id="GO:0016987">
    <property type="term" value="F:sigma factor activity"/>
    <property type="evidence" value="ECO:0007669"/>
    <property type="project" value="UniProtKB-KW"/>
</dbReference>
<dbReference type="InterPro" id="IPR007627">
    <property type="entry name" value="RNA_pol_sigma70_r2"/>
</dbReference>
<dbReference type="SUPFAM" id="SSF88946">
    <property type="entry name" value="Sigma2 domain of RNA polymerase sigma factors"/>
    <property type="match status" value="1"/>
</dbReference>
<evidence type="ECO:0000256" key="4">
    <source>
        <dbReference type="ARBA" id="ARBA00023163"/>
    </source>
</evidence>
<dbReference type="InterPro" id="IPR013324">
    <property type="entry name" value="RNA_pol_sigma_r3/r4-like"/>
</dbReference>
<evidence type="ECO:0000259" key="6">
    <source>
        <dbReference type="Pfam" id="PF08281"/>
    </source>
</evidence>
<dbReference type="NCBIfam" id="TIGR02937">
    <property type="entry name" value="sigma70-ECF"/>
    <property type="match status" value="1"/>
</dbReference>
<dbReference type="Gene3D" id="1.10.1740.10">
    <property type="match status" value="1"/>
</dbReference>
<dbReference type="Gene3D" id="1.10.10.10">
    <property type="entry name" value="Winged helix-like DNA-binding domain superfamily/Winged helix DNA-binding domain"/>
    <property type="match status" value="1"/>
</dbReference>
<dbReference type="STRING" id="1121416.SAMN02745220_02123"/>
<comment type="similarity">
    <text evidence="1">Belongs to the sigma-70 factor family. ECF subfamily.</text>
</comment>
<keyword evidence="2" id="KW-0805">Transcription regulation</keyword>
<evidence type="ECO:0000259" key="5">
    <source>
        <dbReference type="Pfam" id="PF04542"/>
    </source>
</evidence>
<dbReference type="InterPro" id="IPR036388">
    <property type="entry name" value="WH-like_DNA-bd_sf"/>
</dbReference>
<evidence type="ECO:0000256" key="3">
    <source>
        <dbReference type="ARBA" id="ARBA00023082"/>
    </source>
</evidence>
<evidence type="ECO:0000256" key="2">
    <source>
        <dbReference type="ARBA" id="ARBA00023015"/>
    </source>
</evidence>
<gene>
    <name evidence="7" type="ORF">SAMN02745220_02123</name>
</gene>
<protein>
    <submittedName>
        <fullName evidence="7">RNA polymerase sigma-70 factor, ECF subfamily</fullName>
    </submittedName>
</protein>
<accession>A0A1M7Y670</accession>
<keyword evidence="8" id="KW-1185">Reference proteome</keyword>
<evidence type="ECO:0000313" key="7">
    <source>
        <dbReference type="EMBL" id="SHO48094.1"/>
    </source>
</evidence>
<name>A0A1M7Y670_9BACT</name>
<reference evidence="7 8" key="1">
    <citation type="submission" date="2016-12" db="EMBL/GenBank/DDBJ databases">
        <authorList>
            <person name="Song W.-J."/>
            <person name="Kurnit D.M."/>
        </authorList>
    </citation>
    <scope>NUCLEOTIDE SEQUENCE [LARGE SCALE GENOMIC DNA]</scope>
    <source>
        <strain evidence="7 8">DSM 18488</strain>
    </source>
</reference>
<evidence type="ECO:0000313" key="8">
    <source>
        <dbReference type="Proteomes" id="UP000184603"/>
    </source>
</evidence>
<dbReference type="InterPro" id="IPR014284">
    <property type="entry name" value="RNA_pol_sigma-70_dom"/>
</dbReference>
<feature type="domain" description="RNA polymerase sigma factor 70 region 4 type 2" evidence="6">
    <location>
        <begin position="98"/>
        <end position="150"/>
    </location>
</feature>
<proteinExistence type="inferred from homology"/>
<sequence length="177" mass="20180">MEDSLPALRAFARGLCLDRMSADDLVQAACERALERLEQVTDIGGVKSWLNRIVYTQWHDMLRRRNRRSSKILQFALHWAGYEESQRSEGERVRAMRLDVEKALASLDPEPRAAVVLVGMLGYSYKEAAAVLELSAGTVASRVARARNRMAEVLTVDERQEQRLKEVRRRSVHEKTG</sequence>
<evidence type="ECO:0000256" key="1">
    <source>
        <dbReference type="ARBA" id="ARBA00010641"/>
    </source>
</evidence>
<organism evidence="7 8">
    <name type="scientific">Desulfopila aestuarii DSM 18488</name>
    <dbReference type="NCBI Taxonomy" id="1121416"/>
    <lineage>
        <taxon>Bacteria</taxon>
        <taxon>Pseudomonadati</taxon>
        <taxon>Thermodesulfobacteriota</taxon>
        <taxon>Desulfobulbia</taxon>
        <taxon>Desulfobulbales</taxon>
        <taxon>Desulfocapsaceae</taxon>
        <taxon>Desulfopila</taxon>
    </lineage>
</organism>
<keyword evidence="3" id="KW-0731">Sigma factor</keyword>
<dbReference type="EMBL" id="FRFE01000009">
    <property type="protein sequence ID" value="SHO48094.1"/>
    <property type="molecule type" value="Genomic_DNA"/>
</dbReference>
<dbReference type="InterPro" id="IPR013325">
    <property type="entry name" value="RNA_pol_sigma_r2"/>
</dbReference>
<dbReference type="GO" id="GO:0003677">
    <property type="term" value="F:DNA binding"/>
    <property type="evidence" value="ECO:0007669"/>
    <property type="project" value="InterPro"/>
</dbReference>
<dbReference type="GO" id="GO:0006352">
    <property type="term" value="P:DNA-templated transcription initiation"/>
    <property type="evidence" value="ECO:0007669"/>
    <property type="project" value="InterPro"/>
</dbReference>
<keyword evidence="4" id="KW-0804">Transcription</keyword>
<dbReference type="InterPro" id="IPR013249">
    <property type="entry name" value="RNA_pol_sigma70_r4_t2"/>
</dbReference>
<dbReference type="Pfam" id="PF04542">
    <property type="entry name" value="Sigma70_r2"/>
    <property type="match status" value="1"/>
</dbReference>
<dbReference type="InterPro" id="IPR039425">
    <property type="entry name" value="RNA_pol_sigma-70-like"/>
</dbReference>
<dbReference type="Pfam" id="PF08281">
    <property type="entry name" value="Sigma70_r4_2"/>
    <property type="match status" value="1"/>
</dbReference>